<evidence type="ECO:0000259" key="2">
    <source>
        <dbReference type="Pfam" id="PF13439"/>
    </source>
</evidence>
<evidence type="ECO:0000313" key="4">
    <source>
        <dbReference type="Proteomes" id="UP000612893"/>
    </source>
</evidence>
<sequence length="373" mass="39585">MAETRVLVLTPEFPPARGGIQHLLHRLVSNLRRLRAGVVALYHEGSQGHDLVSPAEVRRVGRFSAAIGHKTAIAGLNAWSVRQALAFRPHVVLSGHVVVSPAAWAISRAVHAPYVQYVHGSEVLRRPGMTRFACLHASAVVAVSDYTRGLISTFVEDLARVHLIPPGVDIPEQRRRSRSSTPTVLNVARLAERYKGHDVLIRALPLIRARVPDARLVIVGEGPLRSVYEAMAAGLGLGSDAVIFGGSLSDADRDLWFERAHVFAMPSRLSASGGEGFGIVYLEAGSHELAVVAGAAGGSLDAVVDGETGLLVDPNDHVAVAHAVTGLLQDRRLAGTLGRAGAARAREFAWPVIAGRVEDLLLTTAGRSGGSGR</sequence>
<dbReference type="GO" id="GO:0016758">
    <property type="term" value="F:hexosyltransferase activity"/>
    <property type="evidence" value="ECO:0007669"/>
    <property type="project" value="TreeGrafter"/>
</dbReference>
<dbReference type="EMBL" id="JAEKNR010000173">
    <property type="protein sequence ID" value="MBJ7599780.1"/>
    <property type="molecule type" value="Genomic_DNA"/>
</dbReference>
<organism evidence="3 4">
    <name type="scientific">Candidatus Nephthysia bennettiae</name>
    <dbReference type="NCBI Taxonomy" id="3127016"/>
    <lineage>
        <taxon>Bacteria</taxon>
        <taxon>Bacillati</taxon>
        <taxon>Candidatus Dormiibacterota</taxon>
        <taxon>Candidatus Dormibacteria</taxon>
        <taxon>Candidatus Dormibacterales</taxon>
        <taxon>Candidatus Dormibacteraceae</taxon>
        <taxon>Candidatus Nephthysia</taxon>
    </lineage>
</organism>
<dbReference type="Gene3D" id="3.40.50.2000">
    <property type="entry name" value="Glycogen Phosphorylase B"/>
    <property type="match status" value="2"/>
</dbReference>
<dbReference type="CDD" id="cd03801">
    <property type="entry name" value="GT4_PimA-like"/>
    <property type="match status" value="1"/>
</dbReference>
<accession>A0A934N417</accession>
<dbReference type="InterPro" id="IPR050194">
    <property type="entry name" value="Glycosyltransferase_grp1"/>
</dbReference>
<dbReference type="InterPro" id="IPR028098">
    <property type="entry name" value="Glyco_trans_4-like_N"/>
</dbReference>
<keyword evidence="4" id="KW-1185">Reference proteome</keyword>
<dbReference type="AlphaFoldDB" id="A0A934N417"/>
<feature type="domain" description="Glycosyltransferase subfamily 4-like N-terminal" evidence="2">
    <location>
        <begin position="18"/>
        <end position="170"/>
    </location>
</feature>
<dbReference type="RefSeq" id="WP_338203393.1">
    <property type="nucleotide sequence ID" value="NZ_JAEKNR010000173.1"/>
</dbReference>
<name>A0A934N417_9BACT</name>
<gene>
    <name evidence="3" type="ORF">JF922_17095</name>
</gene>
<dbReference type="Pfam" id="PF13439">
    <property type="entry name" value="Glyco_transf_4"/>
    <property type="match status" value="1"/>
</dbReference>
<dbReference type="Proteomes" id="UP000612893">
    <property type="component" value="Unassembled WGS sequence"/>
</dbReference>
<dbReference type="InterPro" id="IPR001296">
    <property type="entry name" value="Glyco_trans_1"/>
</dbReference>
<feature type="domain" description="Glycosyl transferase family 1" evidence="1">
    <location>
        <begin position="175"/>
        <end position="341"/>
    </location>
</feature>
<proteinExistence type="predicted"/>
<evidence type="ECO:0000259" key="1">
    <source>
        <dbReference type="Pfam" id="PF00534"/>
    </source>
</evidence>
<protein>
    <submittedName>
        <fullName evidence="3">Glycosyltransferase family 4 protein</fullName>
    </submittedName>
</protein>
<dbReference type="PANTHER" id="PTHR45947:SF3">
    <property type="entry name" value="SULFOQUINOVOSYL TRANSFERASE SQD2"/>
    <property type="match status" value="1"/>
</dbReference>
<evidence type="ECO:0000313" key="3">
    <source>
        <dbReference type="EMBL" id="MBJ7599780.1"/>
    </source>
</evidence>
<dbReference type="Pfam" id="PF00534">
    <property type="entry name" value="Glycos_transf_1"/>
    <property type="match status" value="1"/>
</dbReference>
<dbReference type="SUPFAM" id="SSF53756">
    <property type="entry name" value="UDP-Glycosyltransferase/glycogen phosphorylase"/>
    <property type="match status" value="1"/>
</dbReference>
<dbReference type="PANTHER" id="PTHR45947">
    <property type="entry name" value="SULFOQUINOVOSYL TRANSFERASE SQD2"/>
    <property type="match status" value="1"/>
</dbReference>
<comment type="caution">
    <text evidence="3">The sequence shown here is derived from an EMBL/GenBank/DDBJ whole genome shotgun (WGS) entry which is preliminary data.</text>
</comment>
<reference evidence="3" key="1">
    <citation type="submission" date="2020-10" db="EMBL/GenBank/DDBJ databases">
        <title>Ca. Dormibacterota MAGs.</title>
        <authorList>
            <person name="Montgomery K."/>
        </authorList>
    </citation>
    <scope>NUCLEOTIDE SEQUENCE [LARGE SCALE GENOMIC DNA]</scope>
    <source>
        <strain evidence="3">SC8812_S17_10</strain>
    </source>
</reference>